<dbReference type="InterPro" id="IPR037278">
    <property type="entry name" value="ARFGAP/RecO"/>
</dbReference>
<dbReference type="KEGG" id="pcat:Pcatena_07610"/>
<dbReference type="GeneID" id="88848888"/>
<keyword evidence="4 8" id="KW-0227">DNA damage</keyword>
<dbReference type="EMBL" id="AP019367">
    <property type="protein sequence ID" value="BBH50174.1"/>
    <property type="molecule type" value="Genomic_DNA"/>
</dbReference>
<evidence type="ECO:0000256" key="8">
    <source>
        <dbReference type="HAMAP-Rule" id="MF_00201"/>
    </source>
</evidence>
<name>A0A3G9K7B7_9ACTN</name>
<dbReference type="AlphaFoldDB" id="A0A3G9K7B7"/>
<gene>
    <name evidence="8 10" type="primary">recO</name>
    <name evidence="10" type="ORF">Pcatena_07610</name>
</gene>
<evidence type="ECO:0000313" key="10">
    <source>
        <dbReference type="EMBL" id="BBH50174.1"/>
    </source>
</evidence>
<dbReference type="Pfam" id="PF11967">
    <property type="entry name" value="RecO_N"/>
    <property type="match status" value="1"/>
</dbReference>
<dbReference type="PANTHER" id="PTHR33991:SF1">
    <property type="entry name" value="DNA REPAIR PROTEIN RECO"/>
    <property type="match status" value="1"/>
</dbReference>
<evidence type="ECO:0000256" key="6">
    <source>
        <dbReference type="ARBA" id="ARBA00023204"/>
    </source>
</evidence>
<dbReference type="OrthoDB" id="9812244at2"/>
<evidence type="ECO:0000256" key="7">
    <source>
        <dbReference type="ARBA" id="ARBA00033409"/>
    </source>
</evidence>
<evidence type="ECO:0000259" key="9">
    <source>
        <dbReference type="Pfam" id="PF11967"/>
    </source>
</evidence>
<dbReference type="Proteomes" id="UP000273154">
    <property type="component" value="Chromosome"/>
</dbReference>
<evidence type="ECO:0000256" key="5">
    <source>
        <dbReference type="ARBA" id="ARBA00023172"/>
    </source>
</evidence>
<keyword evidence="11" id="KW-1185">Reference proteome</keyword>
<keyword evidence="5 8" id="KW-0233">DNA recombination</keyword>
<dbReference type="GO" id="GO:0043590">
    <property type="term" value="C:bacterial nucleoid"/>
    <property type="evidence" value="ECO:0007669"/>
    <property type="project" value="TreeGrafter"/>
</dbReference>
<dbReference type="Gene3D" id="6.20.220.20">
    <property type="entry name" value="Recombination protein O, zinc-binding domain"/>
    <property type="match status" value="1"/>
</dbReference>
<dbReference type="RefSeq" id="WP_126421771.1">
    <property type="nucleotide sequence ID" value="NZ_AP019367.1"/>
</dbReference>
<protein>
    <recommendedName>
        <fullName evidence="3 8">DNA repair protein RecO</fullName>
    </recommendedName>
    <alternativeName>
        <fullName evidence="7 8">Recombination protein O</fullName>
    </alternativeName>
</protein>
<proteinExistence type="inferred from homology"/>
<dbReference type="HAMAP" id="MF_00201">
    <property type="entry name" value="RecO"/>
    <property type="match status" value="1"/>
</dbReference>
<dbReference type="Gene3D" id="2.40.50.140">
    <property type="entry name" value="Nucleic acid-binding proteins"/>
    <property type="match status" value="1"/>
</dbReference>
<evidence type="ECO:0000256" key="1">
    <source>
        <dbReference type="ARBA" id="ARBA00003065"/>
    </source>
</evidence>
<organism evidence="10 11">
    <name type="scientific">Parolsenella catena</name>
    <dbReference type="NCBI Taxonomy" id="2003188"/>
    <lineage>
        <taxon>Bacteria</taxon>
        <taxon>Bacillati</taxon>
        <taxon>Actinomycetota</taxon>
        <taxon>Coriobacteriia</taxon>
        <taxon>Coriobacteriales</taxon>
        <taxon>Atopobiaceae</taxon>
        <taxon>Parolsenella</taxon>
    </lineage>
</organism>
<dbReference type="PANTHER" id="PTHR33991">
    <property type="entry name" value="DNA REPAIR PROTEIN RECO"/>
    <property type="match status" value="1"/>
</dbReference>
<dbReference type="SUPFAM" id="SSF50249">
    <property type="entry name" value="Nucleic acid-binding proteins"/>
    <property type="match status" value="1"/>
</dbReference>
<dbReference type="GO" id="GO:0006302">
    <property type="term" value="P:double-strand break repair"/>
    <property type="evidence" value="ECO:0007669"/>
    <property type="project" value="TreeGrafter"/>
</dbReference>
<reference evidence="11" key="1">
    <citation type="submission" date="2018-11" db="EMBL/GenBank/DDBJ databases">
        <title>Comparative genomics of Parolsenella catena and Libanicoccus massiliensis: Reclassification of Libanicoccus massiliensis as Parolsenella massiliensis comb. nov.</title>
        <authorList>
            <person name="Sakamoto M."/>
            <person name="Ikeyama N."/>
            <person name="Murakami T."/>
            <person name="Mori H."/>
            <person name="Yuki M."/>
            <person name="Ohkuma M."/>
        </authorList>
    </citation>
    <scope>NUCLEOTIDE SEQUENCE [LARGE SCALE GENOMIC DNA]</scope>
    <source>
        <strain evidence="11">JCM 31932</strain>
    </source>
</reference>
<sequence length="249" mass="26248">MARGRTRHTSAIVIDRTKLGESDLILTLLEADGSQGRAVAKGARKPGGKLAARVQLFCEDDLLLAVGRNLDVVAEAQLNCAHASLRGDLARVSAASVVCEVARLTSFADAPDSFLRPICSRALLACEQAVDQPHLDVVVAAYAFKVLSHEGWRPVVDSCVACGEPSVTRFSALAGGGLCESCSREVEGAEPVDAATLSWVECLVGLTFDELLAAPVDAPTAALLLAMAHTWAATHLDARLRAFEFALSL</sequence>
<dbReference type="GO" id="GO:0006310">
    <property type="term" value="P:DNA recombination"/>
    <property type="evidence" value="ECO:0007669"/>
    <property type="project" value="UniProtKB-UniRule"/>
</dbReference>
<comment type="function">
    <text evidence="1 8">Involved in DNA repair and RecF pathway recombination.</text>
</comment>
<evidence type="ECO:0000256" key="3">
    <source>
        <dbReference type="ARBA" id="ARBA00021310"/>
    </source>
</evidence>
<dbReference type="Gene3D" id="1.20.1440.120">
    <property type="entry name" value="Recombination protein O, C-terminal domain"/>
    <property type="match status" value="1"/>
</dbReference>
<keyword evidence="6 8" id="KW-0234">DNA repair</keyword>
<evidence type="ECO:0000313" key="11">
    <source>
        <dbReference type="Proteomes" id="UP000273154"/>
    </source>
</evidence>
<dbReference type="InterPro" id="IPR042242">
    <property type="entry name" value="RecO_C"/>
</dbReference>
<comment type="similarity">
    <text evidence="2 8">Belongs to the RecO family.</text>
</comment>
<feature type="domain" description="DNA replication/recombination mediator RecO N-terminal" evidence="9">
    <location>
        <begin position="8"/>
        <end position="78"/>
    </location>
</feature>
<accession>A0A3G9K7B7</accession>
<evidence type="ECO:0000256" key="2">
    <source>
        <dbReference type="ARBA" id="ARBA00007452"/>
    </source>
</evidence>
<dbReference type="InterPro" id="IPR022572">
    <property type="entry name" value="DNA_rep/recomb_RecO_N"/>
</dbReference>
<dbReference type="SUPFAM" id="SSF57863">
    <property type="entry name" value="ArfGap/RecO-like zinc finger"/>
    <property type="match status" value="1"/>
</dbReference>
<dbReference type="NCBIfam" id="TIGR00613">
    <property type="entry name" value="reco"/>
    <property type="match status" value="1"/>
</dbReference>
<dbReference type="Pfam" id="PF02565">
    <property type="entry name" value="RecO_C"/>
    <property type="match status" value="1"/>
</dbReference>
<dbReference type="InterPro" id="IPR003717">
    <property type="entry name" value="RecO"/>
</dbReference>
<dbReference type="InterPro" id="IPR012340">
    <property type="entry name" value="NA-bd_OB-fold"/>
</dbReference>
<evidence type="ECO:0000256" key="4">
    <source>
        <dbReference type="ARBA" id="ARBA00022763"/>
    </source>
</evidence>